<proteinExistence type="predicted"/>
<evidence type="ECO:0000313" key="4">
    <source>
        <dbReference type="EMBL" id="MBX4223859.1"/>
    </source>
</evidence>
<dbReference type="AlphaFoldDB" id="A0A2S7S648"/>
<comment type="caution">
    <text evidence="4">The sequence shown here is derived from an EMBL/GenBank/DDBJ whole genome shotgun (WGS) entry which is preliminary data.</text>
</comment>
<dbReference type="InterPro" id="IPR021759">
    <property type="entry name" value="WxLIP_HBD"/>
</dbReference>
<dbReference type="EMBL" id="JAIFOC010000191">
    <property type="protein sequence ID" value="MBX4223859.1"/>
    <property type="molecule type" value="Genomic_DNA"/>
</dbReference>
<evidence type="ECO:0000313" key="5">
    <source>
        <dbReference type="Proteomes" id="UP001139644"/>
    </source>
</evidence>
<gene>
    <name evidence="4" type="ORF">KYX88_13905</name>
</gene>
<feature type="domain" description="WxL Interacting Protein host binding" evidence="3">
    <location>
        <begin position="168"/>
        <end position="299"/>
    </location>
</feature>
<reference evidence="4" key="1">
    <citation type="journal article" date="2022" name="J. Anim. Sci.">
        <title>Whole genome sequence analyses-based assessment of virulence potential and antimicrobial susceptibilities and resistance of Enterococcus faecium strains isolated from commercial swine and cattle probiotic products.</title>
        <authorList>
            <person name="Shridhar P.B."/>
            <person name="Amachawadi R.G."/>
            <person name="Tokach M."/>
            <person name="Patel I."/>
            <person name="Gangiredla J."/>
            <person name="Mammel M."/>
            <person name="Nagaraja T.G."/>
        </authorList>
    </citation>
    <scope>NUCLEOTIDE SEQUENCE</scope>
    <source>
        <strain evidence="4">EF215</strain>
    </source>
</reference>
<feature type="domain" description="WxL Interacting Protein peptidoglycan binding" evidence="2">
    <location>
        <begin position="42"/>
        <end position="156"/>
    </location>
</feature>
<dbReference type="Proteomes" id="UP001139644">
    <property type="component" value="Unassembled WGS sequence"/>
</dbReference>
<keyword evidence="1" id="KW-1133">Transmembrane helix</keyword>
<keyword evidence="1" id="KW-0472">Membrane</keyword>
<evidence type="ECO:0000259" key="3">
    <source>
        <dbReference type="Pfam" id="PF11797"/>
    </source>
</evidence>
<dbReference type="Pfam" id="PF06030">
    <property type="entry name" value="WxLIP_PGBD"/>
    <property type="match status" value="1"/>
</dbReference>
<feature type="transmembrane region" description="Helical" evidence="1">
    <location>
        <begin position="317"/>
        <end position="336"/>
    </location>
</feature>
<name>A0A2S7S648_ENTFC</name>
<evidence type="ECO:0000259" key="2">
    <source>
        <dbReference type="Pfam" id="PF06030"/>
    </source>
</evidence>
<sequence length="344" mass="38862">MLQHNVQKGWGRSFPLFFVGIVFFALFYLSTNIFADSNKVSFDAQAILPDNQQSEASYYDLKVTPGATQDLSLKLKNTTAKQIKVVVEANNACTNKNGAIDYSNHEAKLLGKPVFQDLISKSQTITLKPSEERDVTFQLKIPEKGFEGTILGGFYCYEDTKGKEEKNEGFSLKNKFSYTIGVKLVCSDKKVEPGFALTKAKPGLENGYLTLFANLENSEPVLKSKMDLHAVIKKKGEKEALHEFNQKVSFAPRTQFQIPFNLNNEPLKKGTYELSIQLKDDSGKKWTLYKEFVIKGEDETLNKDAVEVNKENNDHSLFYILLVLCLIIIISLIGYITKLRRKNP</sequence>
<organism evidence="4 5">
    <name type="scientific">Enterococcus faecium</name>
    <name type="common">Streptococcus faecium</name>
    <dbReference type="NCBI Taxonomy" id="1352"/>
    <lineage>
        <taxon>Bacteria</taxon>
        <taxon>Bacillati</taxon>
        <taxon>Bacillota</taxon>
        <taxon>Bacilli</taxon>
        <taxon>Lactobacillales</taxon>
        <taxon>Enterococcaceae</taxon>
        <taxon>Enterococcus</taxon>
    </lineage>
</organism>
<dbReference type="InterPro" id="IPR010317">
    <property type="entry name" value="WxLIP_PGBD"/>
</dbReference>
<dbReference type="RefSeq" id="WP_044144955.1">
    <property type="nucleotide sequence ID" value="NZ_AP027294.1"/>
</dbReference>
<protein>
    <submittedName>
        <fullName evidence="4">DUF916 and DUF3324 domain-containing protein</fullName>
    </submittedName>
</protein>
<dbReference type="Pfam" id="PF11797">
    <property type="entry name" value="WxLIP_HBD"/>
    <property type="match status" value="1"/>
</dbReference>
<accession>A0A2S7S648</accession>
<keyword evidence="1" id="KW-0812">Transmembrane</keyword>
<evidence type="ECO:0000256" key="1">
    <source>
        <dbReference type="SAM" id="Phobius"/>
    </source>
</evidence>